<feature type="transmembrane region" description="Helical" evidence="1">
    <location>
        <begin position="247"/>
        <end position="280"/>
    </location>
</feature>
<evidence type="ECO:0000313" key="3">
    <source>
        <dbReference type="Proteomes" id="UP001642540"/>
    </source>
</evidence>
<gene>
    <name evidence="2" type="ORF">ODALV1_LOCUS31015</name>
</gene>
<proteinExistence type="predicted"/>
<feature type="transmembrane region" description="Helical" evidence="1">
    <location>
        <begin position="201"/>
        <end position="223"/>
    </location>
</feature>
<keyword evidence="3" id="KW-1185">Reference proteome</keyword>
<feature type="transmembrane region" description="Helical" evidence="1">
    <location>
        <begin position="357"/>
        <end position="375"/>
    </location>
</feature>
<accession>A0ABP1S954</accession>
<protein>
    <recommendedName>
        <fullName evidence="4">Odorant receptor</fullName>
    </recommendedName>
</protein>
<organism evidence="2 3">
    <name type="scientific">Orchesella dallaii</name>
    <dbReference type="NCBI Taxonomy" id="48710"/>
    <lineage>
        <taxon>Eukaryota</taxon>
        <taxon>Metazoa</taxon>
        <taxon>Ecdysozoa</taxon>
        <taxon>Arthropoda</taxon>
        <taxon>Hexapoda</taxon>
        <taxon>Collembola</taxon>
        <taxon>Entomobryomorpha</taxon>
        <taxon>Entomobryoidea</taxon>
        <taxon>Orchesellidae</taxon>
        <taxon>Orchesellinae</taxon>
        <taxon>Orchesella</taxon>
    </lineage>
</organism>
<feature type="transmembrane region" description="Helical" evidence="1">
    <location>
        <begin position="133"/>
        <end position="161"/>
    </location>
</feature>
<keyword evidence="1" id="KW-0472">Membrane</keyword>
<dbReference type="Proteomes" id="UP001642540">
    <property type="component" value="Unassembled WGS sequence"/>
</dbReference>
<dbReference type="EMBL" id="CAXLJM020000164">
    <property type="protein sequence ID" value="CAL8147036.1"/>
    <property type="molecule type" value="Genomic_DNA"/>
</dbReference>
<evidence type="ECO:0008006" key="4">
    <source>
        <dbReference type="Google" id="ProtNLM"/>
    </source>
</evidence>
<evidence type="ECO:0000313" key="2">
    <source>
        <dbReference type="EMBL" id="CAL8147036.1"/>
    </source>
</evidence>
<reference evidence="2 3" key="1">
    <citation type="submission" date="2024-08" db="EMBL/GenBank/DDBJ databases">
        <authorList>
            <person name="Cucini C."/>
            <person name="Frati F."/>
        </authorList>
    </citation>
    <scope>NUCLEOTIDE SEQUENCE [LARGE SCALE GENOMIC DNA]</scope>
</reference>
<keyword evidence="1" id="KW-0812">Transmembrane</keyword>
<name>A0ABP1S954_9HEXA</name>
<comment type="caution">
    <text evidence="2">The sequence shown here is derived from an EMBL/GenBank/DDBJ whole genome shotgun (WGS) entry which is preliminary data.</text>
</comment>
<sequence length="446" mass="51494">MVNCQLTTVKGYYLSYFHPLSFQGTPSKASEHTYVKNVIQINKPFPPERKMWQALIRIQCALQRIRPLTIEYSLEDENFVKNIDSKTKLISNLVDFNLVLDMVASFYGLQLLLSNNEKDASCMKDEESTRSCILKMILNTVLQILFIGLYSLVLAGSWTIWKRTEDATWMMIQSKLLFERREREKKGKGKKSSRTFTLFDFLLYSVVVIVLTGVVILSFIPLISENTPAHLIFKGILPSSLFPPGSIWLTILCVSYLAVTAFYGALPCMQVMVFMCAALCESQLVLRPSYEKNWDKARKRFNFHHAKMLYFQNILLIRAYNSFGYVYFPLVMMTGFTINVTTSFVCLKFYKDLDSMLLLVFGGFDVICAFVTGTIHKFTMISTEEGKKFTEFWKGRLFGKRERKEFRAFYPTRIMIGQYFPLQRSTLLQTIDQVVDGTVTLLLAEQ</sequence>
<keyword evidence="1" id="KW-1133">Transmembrane helix</keyword>
<evidence type="ECO:0000256" key="1">
    <source>
        <dbReference type="SAM" id="Phobius"/>
    </source>
</evidence>